<dbReference type="NCBIfam" id="TIGR02246">
    <property type="entry name" value="SgcJ/EcaC family oxidoreductase"/>
    <property type="match status" value="1"/>
</dbReference>
<gene>
    <name evidence="2" type="ordered locus">AM1_3054</name>
</gene>
<dbReference type="GO" id="GO:0005516">
    <property type="term" value="F:calmodulin binding"/>
    <property type="evidence" value="ECO:0007669"/>
    <property type="project" value="InterPro"/>
</dbReference>
<accession>B0CDI1</accession>
<sequence>MNVAYQPCSSDQPQQRTFLRIKNAIGMLLGCCLLLSLFYTPVLAETACPTVAPGEIADLFEQWDQSLQTGRPSEVVKTYAPDAILVPTVSNRVRHTPAEIEDYFKGFLALKPDGRIVEQNIQVFCDLAVNSGLYAFAVVKEGQPSDLMARFTFVYRKIGDRWLIVDHHSSGMPEKMS</sequence>
<protein>
    <recommendedName>
        <fullName evidence="1">Calcium/calmodulin-dependent protein kinase II association-domain domain-containing protein</fullName>
    </recommendedName>
</protein>
<dbReference type="SUPFAM" id="SSF54427">
    <property type="entry name" value="NTF2-like"/>
    <property type="match status" value="1"/>
</dbReference>
<dbReference type="Pfam" id="PF08332">
    <property type="entry name" value="CaMKII_AD"/>
    <property type="match status" value="1"/>
</dbReference>
<proteinExistence type="predicted"/>
<dbReference type="STRING" id="329726.AM1_3054"/>
<dbReference type="Proteomes" id="UP000000268">
    <property type="component" value="Chromosome"/>
</dbReference>
<dbReference type="InterPro" id="IPR013543">
    <property type="entry name" value="Ca/CaM-dep_prot_kinase-assoc"/>
</dbReference>
<dbReference type="InterPro" id="IPR011944">
    <property type="entry name" value="Steroid_delta5-4_isomerase"/>
</dbReference>
<dbReference type="HOGENOM" id="CLU_123929_0_1_3"/>
<evidence type="ECO:0000259" key="1">
    <source>
        <dbReference type="Pfam" id="PF08332"/>
    </source>
</evidence>
<dbReference type="KEGG" id="amr:AM1_3054"/>
<dbReference type="OrthoDB" id="953853at2"/>
<dbReference type="Gene3D" id="3.10.450.50">
    <property type="match status" value="1"/>
</dbReference>
<dbReference type="GO" id="GO:0004683">
    <property type="term" value="F:calcium/calmodulin-dependent protein kinase activity"/>
    <property type="evidence" value="ECO:0007669"/>
    <property type="project" value="InterPro"/>
</dbReference>
<dbReference type="eggNOG" id="COG4875">
    <property type="taxonomic scope" value="Bacteria"/>
</dbReference>
<dbReference type="AlphaFoldDB" id="B0CDI1"/>
<dbReference type="CDD" id="cd00531">
    <property type="entry name" value="NTF2_like"/>
    <property type="match status" value="1"/>
</dbReference>
<organism evidence="2 3">
    <name type="scientific">Acaryochloris marina (strain MBIC 11017)</name>
    <dbReference type="NCBI Taxonomy" id="329726"/>
    <lineage>
        <taxon>Bacteria</taxon>
        <taxon>Bacillati</taxon>
        <taxon>Cyanobacteriota</taxon>
        <taxon>Cyanophyceae</taxon>
        <taxon>Acaryochloridales</taxon>
        <taxon>Acaryochloridaceae</taxon>
        <taxon>Acaryochloris</taxon>
    </lineage>
</organism>
<keyword evidence="3" id="KW-1185">Reference proteome</keyword>
<name>B0CDI1_ACAM1</name>
<feature type="domain" description="Calcium/calmodulin-dependent protein kinase II association-domain" evidence="1">
    <location>
        <begin position="55"/>
        <end position="173"/>
    </location>
</feature>
<dbReference type="EMBL" id="CP000828">
    <property type="protein sequence ID" value="ABW28050.1"/>
    <property type="molecule type" value="Genomic_DNA"/>
</dbReference>
<evidence type="ECO:0000313" key="3">
    <source>
        <dbReference type="Proteomes" id="UP000000268"/>
    </source>
</evidence>
<dbReference type="InterPro" id="IPR032710">
    <property type="entry name" value="NTF2-like_dom_sf"/>
</dbReference>
<reference evidence="2 3" key="1">
    <citation type="journal article" date="2008" name="Proc. Natl. Acad. Sci. U.S.A.">
        <title>Niche adaptation and genome expansion in the chlorophyll d-producing cyanobacterium Acaryochloris marina.</title>
        <authorList>
            <person name="Swingley W.D."/>
            <person name="Chen M."/>
            <person name="Cheung P.C."/>
            <person name="Conrad A.L."/>
            <person name="Dejesa L.C."/>
            <person name="Hao J."/>
            <person name="Honchak B.M."/>
            <person name="Karbach L.E."/>
            <person name="Kurdoglu A."/>
            <person name="Lahiri S."/>
            <person name="Mastrian S.D."/>
            <person name="Miyashita H."/>
            <person name="Page L."/>
            <person name="Ramakrishna P."/>
            <person name="Satoh S."/>
            <person name="Sattley W.M."/>
            <person name="Shimada Y."/>
            <person name="Taylor H.L."/>
            <person name="Tomo T."/>
            <person name="Tsuchiya T."/>
            <person name="Wang Z.T."/>
            <person name="Raymond J."/>
            <person name="Mimuro M."/>
            <person name="Blankenship R.E."/>
            <person name="Touchman J.W."/>
        </authorList>
    </citation>
    <scope>NUCLEOTIDE SEQUENCE [LARGE SCALE GENOMIC DNA]</scope>
    <source>
        <strain evidence="3">MBIC 11017</strain>
    </source>
</reference>
<evidence type="ECO:0000313" key="2">
    <source>
        <dbReference type="EMBL" id="ABW28050.1"/>
    </source>
</evidence>